<accession>A0A8J6KL88</accession>
<dbReference type="InterPro" id="IPR018039">
    <property type="entry name" value="IF_conserved"/>
</dbReference>
<reference evidence="14" key="1">
    <citation type="submission" date="2020-03" db="EMBL/GenBank/DDBJ databases">
        <title>Studies in the Genomics of Life Span.</title>
        <authorList>
            <person name="Glass D."/>
        </authorList>
    </citation>
    <scope>NUCLEOTIDE SEQUENCE</scope>
    <source>
        <strain evidence="14">LTLLF</strain>
        <tissue evidence="14">Muscle</tissue>
    </source>
</reference>
<feature type="region of interest" description="Disordered" evidence="11">
    <location>
        <begin position="674"/>
        <end position="712"/>
    </location>
</feature>
<keyword evidence="1" id="KW-0488">Methylation</keyword>
<dbReference type="InterPro" id="IPR036415">
    <property type="entry name" value="Lamin_tail_dom_sf"/>
</dbReference>
<dbReference type="FunFam" id="1.20.5.170:FF:000033">
    <property type="entry name" value="Lamin A/C"/>
    <property type="match status" value="1"/>
</dbReference>
<dbReference type="GO" id="GO:0051664">
    <property type="term" value="P:nuclear pore localization"/>
    <property type="evidence" value="ECO:0007669"/>
    <property type="project" value="TreeGrafter"/>
</dbReference>
<dbReference type="PROSITE" id="PS00226">
    <property type="entry name" value="IF_ROD_1"/>
    <property type="match status" value="1"/>
</dbReference>
<dbReference type="InterPro" id="IPR001322">
    <property type="entry name" value="Lamin_tail_dom"/>
</dbReference>
<dbReference type="InterPro" id="IPR039008">
    <property type="entry name" value="IF_rod_dom"/>
</dbReference>
<dbReference type="GO" id="GO:0005652">
    <property type="term" value="C:nuclear lamina"/>
    <property type="evidence" value="ECO:0007669"/>
    <property type="project" value="UniProtKB-SubCell"/>
</dbReference>
<evidence type="ECO:0000256" key="6">
    <source>
        <dbReference type="ARBA" id="ARBA00023288"/>
    </source>
</evidence>
<keyword evidence="3 9" id="KW-0403">Intermediate filament</keyword>
<feature type="compositionally biased region" description="Polar residues" evidence="11">
    <location>
        <begin position="1"/>
        <end position="28"/>
    </location>
</feature>
<comment type="similarity">
    <text evidence="9">Belongs to the intermediate filament family.</text>
</comment>
<keyword evidence="7" id="KW-0636">Prenylation</keyword>
<feature type="region of interest" description="Disordered" evidence="11">
    <location>
        <begin position="463"/>
        <end position="507"/>
    </location>
</feature>
<dbReference type="Gene3D" id="2.60.40.1260">
    <property type="entry name" value="Lamin Tail domain"/>
    <property type="match status" value="1"/>
</dbReference>
<dbReference type="GO" id="GO:0007097">
    <property type="term" value="P:nuclear migration"/>
    <property type="evidence" value="ECO:0007669"/>
    <property type="project" value="TreeGrafter"/>
</dbReference>
<keyword evidence="4 10" id="KW-0175">Coiled coil</keyword>
<evidence type="ECO:0000313" key="14">
    <source>
        <dbReference type="EMBL" id="KAH0501443.1"/>
    </source>
</evidence>
<evidence type="ECO:0000256" key="4">
    <source>
        <dbReference type="ARBA" id="ARBA00023054"/>
    </source>
</evidence>
<dbReference type="AlphaFoldDB" id="A0A8J6KL88"/>
<gene>
    <name evidence="14" type="ORF">LTLLF_196545</name>
</gene>
<evidence type="ECO:0000256" key="5">
    <source>
        <dbReference type="ARBA" id="ARBA00023242"/>
    </source>
</evidence>
<dbReference type="Gene3D" id="1.20.5.170">
    <property type="match status" value="1"/>
</dbReference>
<dbReference type="GO" id="GO:0005200">
    <property type="term" value="F:structural constituent of cytoskeleton"/>
    <property type="evidence" value="ECO:0007669"/>
    <property type="project" value="TreeGrafter"/>
</dbReference>
<comment type="subcellular location">
    <subcellularLocation>
        <location evidence="8">Nucleus lamina</location>
    </subcellularLocation>
</comment>
<dbReference type="PROSITE" id="PS51842">
    <property type="entry name" value="IF_ROD_2"/>
    <property type="match status" value="1"/>
</dbReference>
<evidence type="ECO:0000256" key="9">
    <source>
        <dbReference type="RuleBase" id="RU000685"/>
    </source>
</evidence>
<dbReference type="PROSITE" id="PS51841">
    <property type="entry name" value="LTD"/>
    <property type="match status" value="1"/>
</dbReference>
<sequence>MATATPVQQRAGSRVSAPSTPLSPTRMSRLQEKEELRELNDRLAVYIDKVRSLETENSALQLQVTEREEVRGRELTGLKALYETELADARRALDDTARERAKLQIELGKFKAEHDQLLLKPLVRGADATARARVRAPVSGGWETKHLATTVKPLTRESPIPPAVALSSLLQPSCRIMLFLETVLRTHTPHTCRLCYAKKESDLNGAQIKLREYEAALNSKDAALATALGDKKSLEGDLEDLKDQIAQLEASLSAAKKQLADETLLKVDLENRCQSLTEDLEFRKNMYEEEINETRRKHETRLVEVDSGRQIEYEYKLAQALHEMREQHDAQVRLYKEELEQTYHAKLENARLSSEMNTSTVNSAREELMESRMRIESLSSQLSNLQKESRACLERIQELEDMLAKEKDNSRRMLSDKEREMAEIRDQMQQQLNDYEQLLDVKLALDMEISAYRKLLEGEEERLKLSPSPSSRVTVSRASSSRSVRTTRGKRKRVDVEESEASSSVSISHSASATGNVCIEEIDVDGKFIRLKNTSEQDQPMGGWEMIRKIGDTSVTYKYTSRYVLKAGQTVTIWAANAGVTASPPNDLIWKNQNSWGTGEDVKVILKNSQGEEVAQRSTVFKTTIPEEEEEEEEPLGVVIEEERFHQQQMTSGLAVELLGSLESEDMKLPEVGFCALPSKRDPDGRPLHQHPDGNLLQQQPSGSCPPPQESR</sequence>
<feature type="coiled-coil region" evidence="10">
    <location>
        <begin position="361"/>
        <end position="445"/>
    </location>
</feature>
<dbReference type="GO" id="GO:0090435">
    <property type="term" value="P:protein localization to nuclear envelope"/>
    <property type="evidence" value="ECO:0007669"/>
    <property type="project" value="TreeGrafter"/>
</dbReference>
<name>A0A8J6KL88_MICOH</name>
<dbReference type="GO" id="GO:0006998">
    <property type="term" value="P:nuclear envelope organization"/>
    <property type="evidence" value="ECO:0007669"/>
    <property type="project" value="TreeGrafter"/>
</dbReference>
<evidence type="ECO:0000256" key="3">
    <source>
        <dbReference type="ARBA" id="ARBA00022754"/>
    </source>
</evidence>
<evidence type="ECO:0000256" key="1">
    <source>
        <dbReference type="ARBA" id="ARBA00022481"/>
    </source>
</evidence>
<dbReference type="GO" id="GO:0005882">
    <property type="term" value="C:intermediate filament"/>
    <property type="evidence" value="ECO:0007669"/>
    <property type="project" value="UniProtKB-KW"/>
</dbReference>
<dbReference type="Pfam" id="PF00932">
    <property type="entry name" value="LTD"/>
    <property type="match status" value="1"/>
</dbReference>
<dbReference type="SMART" id="SM01391">
    <property type="entry name" value="Filament"/>
    <property type="match status" value="1"/>
</dbReference>
<dbReference type="Gene3D" id="1.20.5.1160">
    <property type="entry name" value="Vasodilator-stimulated phosphoprotein"/>
    <property type="match status" value="2"/>
</dbReference>
<evidence type="ECO:0000313" key="15">
    <source>
        <dbReference type="Proteomes" id="UP000710432"/>
    </source>
</evidence>
<evidence type="ECO:0000259" key="12">
    <source>
        <dbReference type="PROSITE" id="PS51841"/>
    </source>
</evidence>
<evidence type="ECO:0000256" key="11">
    <source>
        <dbReference type="SAM" id="MobiDB-lite"/>
    </source>
</evidence>
<evidence type="ECO:0000259" key="13">
    <source>
        <dbReference type="PROSITE" id="PS51842"/>
    </source>
</evidence>
<feature type="domain" description="LTD" evidence="12">
    <location>
        <begin position="505"/>
        <end position="621"/>
    </location>
</feature>
<dbReference type="Proteomes" id="UP000710432">
    <property type="component" value="Unassembled WGS sequence"/>
</dbReference>
<dbReference type="SUPFAM" id="SSF74853">
    <property type="entry name" value="Lamin A/C globular tail domain"/>
    <property type="match status" value="1"/>
</dbReference>
<feature type="compositionally biased region" description="Basic and acidic residues" evidence="11">
    <location>
        <begin position="679"/>
        <end position="692"/>
    </location>
</feature>
<dbReference type="EMBL" id="JAATJU010026600">
    <property type="protein sequence ID" value="KAH0501443.1"/>
    <property type="molecule type" value="Genomic_DNA"/>
</dbReference>
<dbReference type="FunFam" id="2.60.40.1260:FF:000002">
    <property type="entry name" value="Lamin B1"/>
    <property type="match status" value="1"/>
</dbReference>
<proteinExistence type="inferred from homology"/>
<organism evidence="14 15">
    <name type="scientific">Microtus ochrogaster</name>
    <name type="common">Prairie vole</name>
    <dbReference type="NCBI Taxonomy" id="79684"/>
    <lineage>
        <taxon>Eukaryota</taxon>
        <taxon>Metazoa</taxon>
        <taxon>Chordata</taxon>
        <taxon>Craniata</taxon>
        <taxon>Vertebrata</taxon>
        <taxon>Euteleostomi</taxon>
        <taxon>Mammalia</taxon>
        <taxon>Eutheria</taxon>
        <taxon>Euarchontoglires</taxon>
        <taxon>Glires</taxon>
        <taxon>Rodentia</taxon>
        <taxon>Myomorpha</taxon>
        <taxon>Muroidea</taxon>
        <taxon>Cricetidae</taxon>
        <taxon>Arvicolinae</taxon>
        <taxon>Microtus</taxon>
    </lineage>
</organism>
<dbReference type="PANTHER" id="PTHR45721:SF3">
    <property type="entry name" value="LAMIN-B1"/>
    <property type="match status" value="1"/>
</dbReference>
<feature type="domain" description="IF rod" evidence="13">
    <location>
        <begin position="32"/>
        <end position="463"/>
    </location>
</feature>
<evidence type="ECO:0000256" key="10">
    <source>
        <dbReference type="SAM" id="Coils"/>
    </source>
</evidence>
<keyword evidence="2" id="KW-0597">Phosphoprotein</keyword>
<evidence type="ECO:0000256" key="8">
    <source>
        <dbReference type="ARBA" id="ARBA00024186"/>
    </source>
</evidence>
<evidence type="ECO:0000256" key="2">
    <source>
        <dbReference type="ARBA" id="ARBA00022553"/>
    </source>
</evidence>
<feature type="coiled-coil region" evidence="10">
    <location>
        <begin position="196"/>
        <end position="297"/>
    </location>
</feature>
<dbReference type="PANTHER" id="PTHR45721">
    <property type="entry name" value="LAMIN DM0-RELATED"/>
    <property type="match status" value="1"/>
</dbReference>
<dbReference type="SUPFAM" id="SSF64593">
    <property type="entry name" value="Intermediate filament protein, coiled coil region"/>
    <property type="match status" value="2"/>
</dbReference>
<protein>
    <submittedName>
        <fullName evidence="14">Lamin-B1</fullName>
    </submittedName>
</protein>
<keyword evidence="5" id="KW-0539">Nucleus</keyword>
<keyword evidence="6" id="KW-0449">Lipoprotein</keyword>
<feature type="compositionally biased region" description="Low complexity" evidence="11">
    <location>
        <begin position="465"/>
        <end position="484"/>
    </location>
</feature>
<dbReference type="Pfam" id="PF00038">
    <property type="entry name" value="Filament"/>
    <property type="match status" value="2"/>
</dbReference>
<feature type="region of interest" description="Disordered" evidence="11">
    <location>
        <begin position="1"/>
        <end position="33"/>
    </location>
</feature>
<evidence type="ECO:0000256" key="7">
    <source>
        <dbReference type="ARBA" id="ARBA00023289"/>
    </source>
</evidence>
<comment type="caution">
    <text evidence="14">The sequence shown here is derived from an EMBL/GenBank/DDBJ whole genome shotgun (WGS) entry which is preliminary data.</text>
</comment>
<dbReference type="GO" id="GO:0031507">
    <property type="term" value="P:heterochromatin formation"/>
    <property type="evidence" value="ECO:0007669"/>
    <property type="project" value="TreeGrafter"/>
</dbReference>